<dbReference type="InterPro" id="IPR051533">
    <property type="entry name" value="WaaL-like"/>
</dbReference>
<feature type="transmembrane region" description="Helical" evidence="5">
    <location>
        <begin position="90"/>
        <end position="106"/>
    </location>
</feature>
<name>A0ABX4FFU0_9BORD</name>
<feature type="transmembrane region" description="Helical" evidence="5">
    <location>
        <begin position="226"/>
        <end position="246"/>
    </location>
</feature>
<feature type="transmembrane region" description="Helical" evidence="5">
    <location>
        <begin position="182"/>
        <end position="197"/>
    </location>
</feature>
<comment type="subcellular location">
    <subcellularLocation>
        <location evidence="1">Membrane</location>
        <topology evidence="1">Multi-pass membrane protein</topology>
    </subcellularLocation>
</comment>
<protein>
    <recommendedName>
        <fullName evidence="6">O-antigen ligase-related domain-containing protein</fullName>
    </recommendedName>
</protein>
<feature type="domain" description="O-antigen ligase-related" evidence="6">
    <location>
        <begin position="188"/>
        <end position="341"/>
    </location>
</feature>
<evidence type="ECO:0000256" key="4">
    <source>
        <dbReference type="ARBA" id="ARBA00023136"/>
    </source>
</evidence>
<dbReference type="PANTHER" id="PTHR37422">
    <property type="entry name" value="TEICHURONIC ACID BIOSYNTHESIS PROTEIN TUAE"/>
    <property type="match status" value="1"/>
</dbReference>
<feature type="transmembrane region" description="Helical" evidence="5">
    <location>
        <begin position="394"/>
        <end position="412"/>
    </location>
</feature>
<dbReference type="EMBL" id="NEVV01000001">
    <property type="protein sequence ID" value="OZI81074.1"/>
    <property type="molecule type" value="Genomic_DNA"/>
</dbReference>
<evidence type="ECO:0000259" key="6">
    <source>
        <dbReference type="Pfam" id="PF04932"/>
    </source>
</evidence>
<evidence type="ECO:0000313" key="8">
    <source>
        <dbReference type="Proteomes" id="UP000216524"/>
    </source>
</evidence>
<dbReference type="InterPro" id="IPR007016">
    <property type="entry name" value="O-antigen_ligase-rel_domated"/>
</dbReference>
<evidence type="ECO:0000256" key="2">
    <source>
        <dbReference type="ARBA" id="ARBA00022692"/>
    </source>
</evidence>
<reference evidence="7 8" key="1">
    <citation type="submission" date="2017-05" db="EMBL/GenBank/DDBJ databases">
        <title>Complete and WGS of Bordetella genogroups.</title>
        <authorList>
            <person name="Spilker T."/>
            <person name="Lipuma J."/>
        </authorList>
    </citation>
    <scope>NUCLEOTIDE SEQUENCE [LARGE SCALE GENOMIC DNA]</scope>
    <source>
        <strain evidence="7 8">AU3139</strain>
    </source>
</reference>
<keyword evidence="3 5" id="KW-1133">Transmembrane helix</keyword>
<keyword evidence="4 5" id="KW-0472">Membrane</keyword>
<feature type="transmembrane region" description="Helical" evidence="5">
    <location>
        <begin position="60"/>
        <end position="78"/>
    </location>
</feature>
<dbReference type="PANTHER" id="PTHR37422:SF13">
    <property type="entry name" value="LIPOPOLYSACCHARIDE BIOSYNTHESIS PROTEIN PA4999-RELATED"/>
    <property type="match status" value="1"/>
</dbReference>
<dbReference type="Proteomes" id="UP000216524">
    <property type="component" value="Unassembled WGS sequence"/>
</dbReference>
<comment type="caution">
    <text evidence="7">The sequence shown here is derived from an EMBL/GenBank/DDBJ whole genome shotgun (WGS) entry which is preliminary data.</text>
</comment>
<gene>
    <name evidence="7" type="ORF">CAL23_04965</name>
</gene>
<sequence>MPGVYPKLTAFLALLVPALALLSPVGGPVILYVLALLGVVALLHNALCGLEPFRWRELGLVGLVLVGPVFCMLVTNVVRGVWSNSELEKALRFALALPIFWVLLRVPRRTLQNIQWSLLAGATGGTLLIVTLLVWLGEWRGVLSDYGGKYNAVTYANILLFLGFASLLTLPWRMTSWPRLEMALKIAVAFATVYGTVVSQTRSSWMLVPVFGLVLLLSVRKWTMRGRVYCAIMTVAVLVAGSFGVWSSNHRMAAVLSDFQQYSSGGDRNTSVGIRLQLWEASWSIFKESPLVGVGPSQFRAELLKQRELGEVTQAVVDGYGEPHNDFFGAMAGYGLLGLLSMLALYLAPAWVFLRRMASDDRVIRTGAQIGLLFCLGYCVFSLTEMMFRNKRSVPIYSVTLVLLLALTAPRAPQAPRAA</sequence>
<evidence type="ECO:0000256" key="3">
    <source>
        <dbReference type="ARBA" id="ARBA00022989"/>
    </source>
</evidence>
<accession>A0ABX4FFU0</accession>
<feature type="transmembrane region" description="Helical" evidence="5">
    <location>
        <begin position="152"/>
        <end position="170"/>
    </location>
</feature>
<feature type="transmembrane region" description="Helical" evidence="5">
    <location>
        <begin position="203"/>
        <end position="219"/>
    </location>
</feature>
<evidence type="ECO:0000256" key="5">
    <source>
        <dbReference type="SAM" id="Phobius"/>
    </source>
</evidence>
<feature type="transmembrane region" description="Helical" evidence="5">
    <location>
        <begin position="118"/>
        <end position="137"/>
    </location>
</feature>
<feature type="transmembrane region" description="Helical" evidence="5">
    <location>
        <begin position="366"/>
        <end position="388"/>
    </location>
</feature>
<evidence type="ECO:0000256" key="1">
    <source>
        <dbReference type="ARBA" id="ARBA00004141"/>
    </source>
</evidence>
<organism evidence="7 8">
    <name type="scientific">Bordetella genomosp. 6</name>
    <dbReference type="NCBI Taxonomy" id="463024"/>
    <lineage>
        <taxon>Bacteria</taxon>
        <taxon>Pseudomonadati</taxon>
        <taxon>Pseudomonadota</taxon>
        <taxon>Betaproteobacteria</taxon>
        <taxon>Burkholderiales</taxon>
        <taxon>Alcaligenaceae</taxon>
        <taxon>Bordetella</taxon>
    </lineage>
</organism>
<keyword evidence="2 5" id="KW-0812">Transmembrane</keyword>
<feature type="transmembrane region" description="Helical" evidence="5">
    <location>
        <begin position="331"/>
        <end position="354"/>
    </location>
</feature>
<evidence type="ECO:0000313" key="7">
    <source>
        <dbReference type="EMBL" id="OZI81074.1"/>
    </source>
</evidence>
<dbReference type="RefSeq" id="WP_094829439.1">
    <property type="nucleotide sequence ID" value="NZ_NEVV01000001.1"/>
</dbReference>
<proteinExistence type="predicted"/>
<dbReference type="Pfam" id="PF04932">
    <property type="entry name" value="Wzy_C"/>
    <property type="match status" value="1"/>
</dbReference>
<keyword evidence="8" id="KW-1185">Reference proteome</keyword>